<keyword evidence="5" id="KW-0777">Teichoic acid biosynthesis</keyword>
<dbReference type="InterPro" id="IPR043148">
    <property type="entry name" value="TagF_C"/>
</dbReference>
<evidence type="ECO:0000256" key="1">
    <source>
        <dbReference type="ARBA" id="ARBA00004202"/>
    </source>
</evidence>
<reference evidence="7 8" key="1">
    <citation type="submission" date="2019-09" db="EMBL/GenBank/DDBJ databases">
        <authorList>
            <person name="Chen X.-Y."/>
        </authorList>
    </citation>
    <scope>NUCLEOTIDE SEQUENCE [LARGE SCALE GENOMIC DNA]</scope>
    <source>
        <strain evidence="7 8">NY5</strain>
    </source>
</reference>
<accession>A0A5B0WRH9</accession>
<dbReference type="InterPro" id="IPR007554">
    <property type="entry name" value="Glycerophosphate_synth"/>
</dbReference>
<dbReference type="Proteomes" id="UP000323708">
    <property type="component" value="Unassembled WGS sequence"/>
</dbReference>
<keyword evidence="4 7" id="KW-0808">Transferase</keyword>
<proteinExistence type="inferred from homology"/>
<name>A0A5B0WRH9_9GAMM</name>
<comment type="caution">
    <text evidence="7">The sequence shown here is derived from an EMBL/GenBank/DDBJ whole genome shotgun (WGS) entry which is preliminary data.</text>
</comment>
<dbReference type="EMBL" id="VTUX01000009">
    <property type="protein sequence ID" value="KAA1188831.1"/>
    <property type="molecule type" value="Genomic_DNA"/>
</dbReference>
<evidence type="ECO:0000256" key="4">
    <source>
        <dbReference type="ARBA" id="ARBA00022679"/>
    </source>
</evidence>
<keyword evidence="3" id="KW-1003">Cell membrane</keyword>
<evidence type="ECO:0000313" key="8">
    <source>
        <dbReference type="Proteomes" id="UP000323708"/>
    </source>
</evidence>
<comment type="subcellular location">
    <subcellularLocation>
        <location evidence="1">Cell membrane</location>
        <topology evidence="1">Peripheral membrane protein</topology>
    </subcellularLocation>
</comment>
<dbReference type="Pfam" id="PF04464">
    <property type="entry name" value="Glyphos_transf"/>
    <property type="match status" value="1"/>
</dbReference>
<dbReference type="RefSeq" id="WP_149612594.1">
    <property type="nucleotide sequence ID" value="NZ_VTUX01000009.1"/>
</dbReference>
<keyword evidence="6" id="KW-0472">Membrane</keyword>
<keyword evidence="8" id="KW-1185">Reference proteome</keyword>
<comment type="similarity">
    <text evidence="2">Belongs to the CDP-glycerol glycerophosphotransferase family.</text>
</comment>
<dbReference type="SUPFAM" id="SSF53756">
    <property type="entry name" value="UDP-Glycosyltransferase/glycogen phosphorylase"/>
    <property type="match status" value="1"/>
</dbReference>
<dbReference type="InterPro" id="IPR043149">
    <property type="entry name" value="TagF_N"/>
</dbReference>
<evidence type="ECO:0000256" key="5">
    <source>
        <dbReference type="ARBA" id="ARBA00022944"/>
    </source>
</evidence>
<evidence type="ECO:0000256" key="2">
    <source>
        <dbReference type="ARBA" id="ARBA00010488"/>
    </source>
</evidence>
<dbReference type="Gene3D" id="3.40.50.12580">
    <property type="match status" value="1"/>
</dbReference>
<sequence>MKIDKSSPSHWLLLGLQGLYCLIAIALRPFTRKPDIPLVILYGHQFSGNLKALYDQWLATHRNRMSLQVLSLDPEHARSLEQDGIQVLRCNRLTDMLYLARCSAMITDHGLHLMTPLLRFTDIRFIDVWHGIPFKGFVPEDFALQHRYDEVWVSSERLAQLYREQFGFQDSQLKCLGYARTDRLFRAAAGPQSPEADLALPPGKYALYAPTWQQDEKGRELFPFGESGESFISAIADTCAAHGATLLVRSHLNSEISQFSHPNVTFCSQRDYPDTEAILLQADILICDWSSIAFDYLALRRPMLFLDVPPPFKNGFSLDGSYRAGAVITGMECLRDSLGTFVDDPVEFARRYAGLQDQTLAEIYQNQTQGAAARLQLDHLARQLQRSNP</sequence>
<dbReference type="PANTHER" id="PTHR37316">
    <property type="entry name" value="TEICHOIC ACID GLYCEROL-PHOSPHATE PRIMASE"/>
    <property type="match status" value="1"/>
</dbReference>
<dbReference type="GO" id="GO:0005886">
    <property type="term" value="C:plasma membrane"/>
    <property type="evidence" value="ECO:0007669"/>
    <property type="project" value="UniProtKB-SubCell"/>
</dbReference>
<dbReference type="PANTHER" id="PTHR37316:SF3">
    <property type="entry name" value="TEICHOIC ACID GLYCEROL-PHOSPHATE TRANSFERASE"/>
    <property type="match status" value="1"/>
</dbReference>
<dbReference type="Gene3D" id="3.40.50.11820">
    <property type="match status" value="1"/>
</dbReference>
<organism evidence="7 8">
    <name type="scientific">Pseudohalioglobus sediminis</name>
    <dbReference type="NCBI Taxonomy" id="2606449"/>
    <lineage>
        <taxon>Bacteria</taxon>
        <taxon>Pseudomonadati</taxon>
        <taxon>Pseudomonadota</taxon>
        <taxon>Gammaproteobacteria</taxon>
        <taxon>Cellvibrionales</taxon>
        <taxon>Halieaceae</taxon>
        <taxon>Pseudohalioglobus</taxon>
    </lineage>
</organism>
<protein>
    <submittedName>
        <fullName evidence="7">CDP-glycerol--glycerophosphate glycerophosphotransferase</fullName>
    </submittedName>
</protein>
<dbReference type="GO" id="GO:0019350">
    <property type="term" value="P:teichoic acid biosynthetic process"/>
    <property type="evidence" value="ECO:0007669"/>
    <property type="project" value="UniProtKB-KW"/>
</dbReference>
<evidence type="ECO:0000256" key="3">
    <source>
        <dbReference type="ARBA" id="ARBA00022475"/>
    </source>
</evidence>
<evidence type="ECO:0000313" key="7">
    <source>
        <dbReference type="EMBL" id="KAA1188831.1"/>
    </source>
</evidence>
<dbReference type="InterPro" id="IPR051612">
    <property type="entry name" value="Teichoic_Acid_Biosynth"/>
</dbReference>
<dbReference type="AlphaFoldDB" id="A0A5B0WRH9"/>
<gene>
    <name evidence="7" type="ORF">F0M18_16630</name>
</gene>
<evidence type="ECO:0000256" key="6">
    <source>
        <dbReference type="ARBA" id="ARBA00023136"/>
    </source>
</evidence>
<dbReference type="GO" id="GO:0047355">
    <property type="term" value="F:CDP-glycerol glycerophosphotransferase activity"/>
    <property type="evidence" value="ECO:0007669"/>
    <property type="project" value="InterPro"/>
</dbReference>